<feature type="region of interest" description="Disordered" evidence="1">
    <location>
        <begin position="1"/>
        <end position="26"/>
    </location>
</feature>
<dbReference type="Proteomes" id="UP000827754">
    <property type="component" value="Segment"/>
</dbReference>
<evidence type="ECO:0000256" key="1">
    <source>
        <dbReference type="SAM" id="MobiDB-lite"/>
    </source>
</evidence>
<gene>
    <name evidence="2" type="ORF">pEaSNUABM30_00069</name>
</gene>
<keyword evidence="3" id="KW-1185">Reference proteome</keyword>
<dbReference type="EMBL" id="MZ443778">
    <property type="protein sequence ID" value="UAW53187.1"/>
    <property type="molecule type" value="Genomic_DNA"/>
</dbReference>
<proteinExistence type="predicted"/>
<evidence type="ECO:0000313" key="3">
    <source>
        <dbReference type="Proteomes" id="UP000827754"/>
    </source>
</evidence>
<organism evidence="2 3">
    <name type="scientific">Erwinia phage pEa_SNUABM_30</name>
    <dbReference type="NCBI Taxonomy" id="2869553"/>
    <lineage>
        <taxon>Viruses</taxon>
        <taxon>Duplodnaviria</taxon>
        <taxon>Heunggongvirae</taxon>
        <taxon>Uroviricota</taxon>
        <taxon>Caudoviricetes</taxon>
        <taxon>Alexandravirus</taxon>
        <taxon>Alexandravirus SNUABM30</taxon>
    </lineage>
</organism>
<protein>
    <submittedName>
        <fullName evidence="2">Uncharacterized protein</fullName>
    </submittedName>
</protein>
<sequence length="235" mass="24626">MASKERAGVVDNSAKSAKSGGSAGRRVTAPIYNGTQTSAQVASAASTSVLPVSGVSLAAQIYSRADSLRFATSELSTTLQRLGLYEPAPSKGEDLANAAHDNVLRVINEELNGAMRFANDVLFSSVHGDDEEEIGEDCDSEKEAQGAIHKTQFGRSVYGDSQAAIQRLLSIQNLANRVNLSLVGVEGPADCRAAQVNDSVHGCLCNLADHIDDTVTTLHRVNADLSTNLLGATGQ</sequence>
<name>A0AAE8XLU2_9CAUD</name>
<evidence type="ECO:0000313" key="2">
    <source>
        <dbReference type="EMBL" id="UAW53187.1"/>
    </source>
</evidence>
<accession>A0AAE8XLU2</accession>
<reference evidence="2 3" key="1">
    <citation type="submission" date="2021-06" db="EMBL/GenBank/DDBJ databases">
        <title>Complete genome sequence of Erwinia phage pEa_SNUABM_30.</title>
        <authorList>
            <person name="Kim S.G."/>
            <person name="Park S.C."/>
        </authorList>
    </citation>
    <scope>NUCLEOTIDE SEQUENCE [LARGE SCALE GENOMIC DNA]</scope>
</reference>